<evidence type="ECO:0000256" key="4">
    <source>
        <dbReference type="ARBA" id="ARBA00023136"/>
    </source>
</evidence>
<keyword evidence="5" id="KW-0811">Translocation</keyword>
<sequence length="283" mass="33259">MIEKNLTVIEHIDEIRKRLMIIVVFFVVAVVGSFFLAKPLIQFLQYDGEARNITLNAFNVLDPIMIYVKVIVFIAFIIISPVLMYQLWAFISPGLHETERKATRNYIPFTFLLFVGGIAFSYFVLLPYVLKFMMNLSSELDITQTIGIDEYFSFLFQILIPFGFIFQLPIVLLFLTRLGILNPKTLVKVRKYAYFVLFVIAAFITPPDLFSHLFVTVPLFALYELSIFISRFGYRKYLKAEQQRQAEEEQAEQQRIFEEVKAHQQRQIEEVQARLEQQKDEQY</sequence>
<dbReference type="OrthoDB" id="9777044at2"/>
<keyword evidence="3 5" id="KW-1133">Transmembrane helix</keyword>
<name>A0A3P5WQI9_9BACL</name>
<feature type="transmembrane region" description="Helical" evidence="5">
    <location>
        <begin position="154"/>
        <end position="180"/>
    </location>
</feature>
<keyword evidence="5" id="KW-0653">Protein transport</keyword>
<keyword evidence="5" id="KW-0813">Transport</keyword>
<feature type="coiled-coil region" evidence="6">
    <location>
        <begin position="239"/>
        <end position="281"/>
    </location>
</feature>
<dbReference type="PROSITE" id="PS01218">
    <property type="entry name" value="TATC"/>
    <property type="match status" value="1"/>
</dbReference>
<dbReference type="PRINTS" id="PR01840">
    <property type="entry name" value="TATCFAMILY"/>
</dbReference>
<keyword evidence="5" id="KW-1003">Cell membrane</keyword>
<feature type="transmembrane region" description="Helical" evidence="5">
    <location>
        <begin position="215"/>
        <end position="234"/>
    </location>
</feature>
<feature type="transmembrane region" description="Helical" evidence="5">
    <location>
        <begin position="192"/>
        <end position="209"/>
    </location>
</feature>
<comment type="subunit">
    <text evidence="5">Forms a complex with TatA.</text>
</comment>
<dbReference type="HAMAP" id="MF_00902">
    <property type="entry name" value="TatC"/>
    <property type="match status" value="1"/>
</dbReference>
<accession>A0A3P5WQI9</accession>
<dbReference type="AlphaFoldDB" id="A0A3P5WQI9"/>
<dbReference type="NCBIfam" id="TIGR00945">
    <property type="entry name" value="tatC"/>
    <property type="match status" value="1"/>
</dbReference>
<evidence type="ECO:0000313" key="8">
    <source>
        <dbReference type="Proteomes" id="UP000270468"/>
    </source>
</evidence>
<comment type="similarity">
    <text evidence="5">Belongs to the TatC family.</text>
</comment>
<dbReference type="PANTHER" id="PTHR30371">
    <property type="entry name" value="SEC-INDEPENDENT PROTEIN TRANSLOCASE PROTEIN TATC"/>
    <property type="match status" value="1"/>
</dbReference>
<dbReference type="EMBL" id="UXAV01000035">
    <property type="protein sequence ID" value="VDC25663.1"/>
    <property type="molecule type" value="Genomic_DNA"/>
</dbReference>
<evidence type="ECO:0000256" key="3">
    <source>
        <dbReference type="ARBA" id="ARBA00022989"/>
    </source>
</evidence>
<dbReference type="PANTHER" id="PTHR30371:SF0">
    <property type="entry name" value="SEC-INDEPENDENT PROTEIN TRANSLOCASE PROTEIN TATC, CHLOROPLASTIC-RELATED"/>
    <property type="match status" value="1"/>
</dbReference>
<dbReference type="GO" id="GO:0033281">
    <property type="term" value="C:TAT protein transport complex"/>
    <property type="evidence" value="ECO:0007669"/>
    <property type="project" value="UniProtKB-UniRule"/>
</dbReference>
<evidence type="ECO:0000313" key="7">
    <source>
        <dbReference type="EMBL" id="VDC25663.1"/>
    </source>
</evidence>
<dbReference type="GO" id="GO:0009977">
    <property type="term" value="F:proton motive force dependent protein transmembrane transporter activity"/>
    <property type="evidence" value="ECO:0007669"/>
    <property type="project" value="TreeGrafter"/>
</dbReference>
<feature type="transmembrane region" description="Helical" evidence="5">
    <location>
        <begin position="64"/>
        <end position="85"/>
    </location>
</feature>
<dbReference type="GO" id="GO:0043953">
    <property type="term" value="P:protein transport by the Tat complex"/>
    <property type="evidence" value="ECO:0007669"/>
    <property type="project" value="UniProtKB-UniRule"/>
</dbReference>
<comment type="subcellular location">
    <subcellularLocation>
        <location evidence="5">Cell membrane</location>
        <topology evidence="5">Multi-pass membrane protein</topology>
    </subcellularLocation>
    <subcellularLocation>
        <location evidence="1">Membrane</location>
        <topology evidence="1">Multi-pass membrane protein</topology>
    </subcellularLocation>
</comment>
<feature type="transmembrane region" description="Helical" evidence="5">
    <location>
        <begin position="21"/>
        <end position="44"/>
    </location>
</feature>
<proteinExistence type="inferred from homology"/>
<dbReference type="InterPro" id="IPR019820">
    <property type="entry name" value="Sec-indep_translocase_CS"/>
</dbReference>
<keyword evidence="8" id="KW-1185">Reference proteome</keyword>
<reference evidence="7 8" key="1">
    <citation type="submission" date="2018-11" db="EMBL/GenBank/DDBJ databases">
        <authorList>
            <person name="Criscuolo A."/>
        </authorList>
    </citation>
    <scope>NUCLEOTIDE SEQUENCE [LARGE SCALE GENOMIC DNA]</scope>
    <source>
        <strain evidence="7">ATB-66</strain>
    </source>
</reference>
<dbReference type="GO" id="GO:0065002">
    <property type="term" value="P:intracellular protein transmembrane transport"/>
    <property type="evidence" value="ECO:0007669"/>
    <property type="project" value="TreeGrafter"/>
</dbReference>
<organism evidence="7 8">
    <name type="scientific">Filibacter tadaridae</name>
    <dbReference type="NCBI Taxonomy" id="2483811"/>
    <lineage>
        <taxon>Bacteria</taxon>
        <taxon>Bacillati</taxon>
        <taxon>Bacillota</taxon>
        <taxon>Bacilli</taxon>
        <taxon>Bacillales</taxon>
        <taxon>Caryophanaceae</taxon>
        <taxon>Filibacter</taxon>
    </lineage>
</organism>
<dbReference type="Proteomes" id="UP000270468">
    <property type="component" value="Unassembled WGS sequence"/>
</dbReference>
<keyword evidence="6" id="KW-0175">Coiled coil</keyword>
<dbReference type="RefSeq" id="WP_124069685.1">
    <property type="nucleotide sequence ID" value="NZ_CBCRXF010000029.1"/>
</dbReference>
<comment type="function">
    <text evidence="5">Part of the twin-arginine translocation (Tat) system that transports large folded proteins containing a characteristic twin-arginine motif in their signal peptide across membranes.</text>
</comment>
<dbReference type="Pfam" id="PF00902">
    <property type="entry name" value="TatC"/>
    <property type="match status" value="1"/>
</dbReference>
<gene>
    <name evidence="7" type="primary">tatC2</name>
    <name evidence="5" type="synonym">tatC</name>
    <name evidence="7" type="ORF">FILTAD_01282</name>
</gene>
<evidence type="ECO:0000256" key="1">
    <source>
        <dbReference type="ARBA" id="ARBA00004141"/>
    </source>
</evidence>
<keyword evidence="4 5" id="KW-0472">Membrane</keyword>
<protein>
    <recommendedName>
        <fullName evidence="5">Sec-independent protein translocase protein TatC</fullName>
    </recommendedName>
</protein>
<evidence type="ECO:0000256" key="6">
    <source>
        <dbReference type="SAM" id="Coils"/>
    </source>
</evidence>
<feature type="transmembrane region" description="Helical" evidence="5">
    <location>
        <begin position="106"/>
        <end position="130"/>
    </location>
</feature>
<keyword evidence="2 5" id="KW-0812">Transmembrane</keyword>
<dbReference type="InterPro" id="IPR002033">
    <property type="entry name" value="TatC"/>
</dbReference>
<evidence type="ECO:0000256" key="2">
    <source>
        <dbReference type="ARBA" id="ARBA00022692"/>
    </source>
</evidence>
<evidence type="ECO:0000256" key="5">
    <source>
        <dbReference type="HAMAP-Rule" id="MF_00902"/>
    </source>
</evidence>